<evidence type="ECO:0000256" key="2">
    <source>
        <dbReference type="ARBA" id="ARBA00022670"/>
    </source>
</evidence>
<feature type="chain" id="PRO_5039661327" evidence="5">
    <location>
        <begin position="20"/>
        <end position="329"/>
    </location>
</feature>
<keyword evidence="5" id="KW-0732">Signal</keyword>
<dbReference type="InterPro" id="IPR051202">
    <property type="entry name" value="Peptidase_C40"/>
</dbReference>
<dbReference type="Pfam" id="PF00877">
    <property type="entry name" value="NLPC_P60"/>
    <property type="match status" value="1"/>
</dbReference>
<dbReference type="InterPro" id="IPR038765">
    <property type="entry name" value="Papain-like_cys_pep_sf"/>
</dbReference>
<keyword evidence="2" id="KW-0645">Protease</keyword>
<evidence type="ECO:0000256" key="3">
    <source>
        <dbReference type="ARBA" id="ARBA00022801"/>
    </source>
</evidence>
<keyword evidence="3 8" id="KW-0378">Hydrolase</keyword>
<dbReference type="PANTHER" id="PTHR47053:SF1">
    <property type="entry name" value="MUREIN DD-ENDOPEPTIDASE MEPH-RELATED"/>
    <property type="match status" value="1"/>
</dbReference>
<dbReference type="Pfam" id="PF00395">
    <property type="entry name" value="SLH"/>
    <property type="match status" value="3"/>
</dbReference>
<feature type="domain" description="SLH" evidence="6">
    <location>
        <begin position="219"/>
        <end position="273"/>
    </location>
</feature>
<feature type="domain" description="SLH" evidence="6">
    <location>
        <begin position="274"/>
        <end position="329"/>
    </location>
</feature>
<dbReference type="PANTHER" id="PTHR47053">
    <property type="entry name" value="MUREIN DD-ENDOPEPTIDASE MEPH-RELATED"/>
    <property type="match status" value="1"/>
</dbReference>
<dbReference type="EMBL" id="LXMA01000034">
    <property type="protein sequence ID" value="OAT72452.1"/>
    <property type="molecule type" value="Genomic_DNA"/>
</dbReference>
<evidence type="ECO:0000313" key="9">
    <source>
        <dbReference type="Proteomes" id="UP000078290"/>
    </source>
</evidence>
<comment type="caution">
    <text evidence="8">The sequence shown here is derived from an EMBL/GenBank/DDBJ whole genome shotgun (WGS) entry which is preliminary data.</text>
</comment>
<gene>
    <name evidence="8" type="ORF">A7K69_10035</name>
</gene>
<reference evidence="9" key="1">
    <citation type="submission" date="2016-05" db="EMBL/GenBank/DDBJ databases">
        <authorList>
            <person name="Wang W."/>
            <person name="Zhu L."/>
        </authorList>
    </citation>
    <scope>NUCLEOTIDE SEQUENCE [LARGE SCALE GENOMIC DNA]</scope>
    <source>
        <strain evidence="9">W-2</strain>
    </source>
</reference>
<dbReference type="RefSeq" id="WP_064552236.1">
    <property type="nucleotide sequence ID" value="NZ_LXMA01000034.1"/>
</dbReference>
<feature type="domain" description="NlpC/P60" evidence="7">
    <location>
        <begin position="28"/>
        <end position="150"/>
    </location>
</feature>
<proteinExistence type="inferred from homology"/>
<evidence type="ECO:0000313" key="8">
    <source>
        <dbReference type="EMBL" id="OAT72452.1"/>
    </source>
</evidence>
<dbReference type="OrthoDB" id="9813368at2"/>
<evidence type="ECO:0000259" key="7">
    <source>
        <dbReference type="PROSITE" id="PS51935"/>
    </source>
</evidence>
<dbReference type="AlphaFoldDB" id="A0A1B7KQS2"/>
<dbReference type="SUPFAM" id="SSF54001">
    <property type="entry name" value="Cysteine proteinases"/>
    <property type="match status" value="1"/>
</dbReference>
<evidence type="ECO:0000259" key="6">
    <source>
        <dbReference type="PROSITE" id="PS51272"/>
    </source>
</evidence>
<evidence type="ECO:0000256" key="1">
    <source>
        <dbReference type="ARBA" id="ARBA00007074"/>
    </source>
</evidence>
<evidence type="ECO:0000256" key="4">
    <source>
        <dbReference type="ARBA" id="ARBA00022807"/>
    </source>
</evidence>
<dbReference type="InterPro" id="IPR000064">
    <property type="entry name" value="NLP_P60_dom"/>
</dbReference>
<dbReference type="PROSITE" id="PS51935">
    <property type="entry name" value="NLPC_P60"/>
    <property type="match status" value="1"/>
</dbReference>
<organism evidence="8 9">
    <name type="scientific">Parageobacillus thermoglucosidasius</name>
    <name type="common">Geobacillus thermoglucosidasius</name>
    <dbReference type="NCBI Taxonomy" id="1426"/>
    <lineage>
        <taxon>Bacteria</taxon>
        <taxon>Bacillati</taxon>
        <taxon>Bacillota</taxon>
        <taxon>Bacilli</taxon>
        <taxon>Bacillales</taxon>
        <taxon>Anoxybacillaceae</taxon>
        <taxon>Parageobacillus</taxon>
    </lineage>
</organism>
<keyword evidence="4" id="KW-0788">Thiol protease</keyword>
<feature type="signal peptide" evidence="5">
    <location>
        <begin position="1"/>
        <end position="19"/>
    </location>
</feature>
<dbReference type="Proteomes" id="UP000078290">
    <property type="component" value="Unassembled WGS sequence"/>
</dbReference>
<protein>
    <submittedName>
        <fullName evidence="8">Hydrolase Nlp/P60</fullName>
    </submittedName>
</protein>
<dbReference type="GO" id="GO:0006508">
    <property type="term" value="P:proteolysis"/>
    <property type="evidence" value="ECO:0007669"/>
    <property type="project" value="UniProtKB-KW"/>
</dbReference>
<dbReference type="Gene3D" id="3.90.1720.10">
    <property type="entry name" value="endopeptidase domain like (from Nostoc punctiforme)"/>
    <property type="match status" value="1"/>
</dbReference>
<accession>A0A1B7KQS2</accession>
<feature type="domain" description="SLH" evidence="6">
    <location>
        <begin position="155"/>
        <end position="218"/>
    </location>
</feature>
<name>A0A1B7KQS2_PARTM</name>
<dbReference type="PROSITE" id="PS51272">
    <property type="entry name" value="SLH"/>
    <property type="match status" value="3"/>
</dbReference>
<evidence type="ECO:0000256" key="5">
    <source>
        <dbReference type="SAM" id="SignalP"/>
    </source>
</evidence>
<sequence>MRRQLALALLLGGSVFVVGARAEQAEASVNYDQIVPAAKQYIGVPYQWGGTTAKGFDCSGFIRHVYQSIGIDMPRTTADMYRMGKRVDKSDLRVGDLVFFNTSGKGASHAGIYIGNNQFIHSSSSKGVAISSLNDPYYWSKKYIGAKRVLAYRLAPGRFQDVASSHWAFDEVRALSEQELVIGYEDSYFKPNEPITRAEVAAYLAEYLDLNLSDRSRTFNDVPNDYWALGAIRAVQKKGIMNGSNGKFHPEDTLTRAQLAAVLTRAFRLQPPTAAKSFTDVPPSFWAYRDIQALAASGIATGRTDGSFGPNEPVTRAQFAAFLYRAMRQ</sequence>
<dbReference type="InterPro" id="IPR001119">
    <property type="entry name" value="SLH_dom"/>
</dbReference>
<dbReference type="GO" id="GO:0008234">
    <property type="term" value="F:cysteine-type peptidase activity"/>
    <property type="evidence" value="ECO:0007669"/>
    <property type="project" value="UniProtKB-KW"/>
</dbReference>
<comment type="similarity">
    <text evidence="1">Belongs to the peptidase C40 family.</text>
</comment>